<dbReference type="SUPFAM" id="SSF57850">
    <property type="entry name" value="RING/U-box"/>
    <property type="match status" value="1"/>
</dbReference>
<dbReference type="GO" id="GO:0061630">
    <property type="term" value="F:ubiquitin protein ligase activity"/>
    <property type="evidence" value="ECO:0007669"/>
    <property type="project" value="TreeGrafter"/>
</dbReference>
<dbReference type="AlphaFoldDB" id="A0A401S939"/>
<evidence type="ECO:0000313" key="8">
    <source>
        <dbReference type="Proteomes" id="UP000287033"/>
    </source>
</evidence>
<dbReference type="InterPro" id="IPR001841">
    <property type="entry name" value="Znf_RING"/>
</dbReference>
<dbReference type="InterPro" id="IPR015947">
    <property type="entry name" value="PUA-like_sf"/>
</dbReference>
<dbReference type="InterPro" id="IPR017907">
    <property type="entry name" value="Znf_RING_CS"/>
</dbReference>
<dbReference type="InterPro" id="IPR003111">
    <property type="entry name" value="Lon_prtase_N"/>
</dbReference>
<dbReference type="PROSITE" id="PS50089">
    <property type="entry name" value="ZF_RING_2"/>
    <property type="match status" value="1"/>
</dbReference>
<reference evidence="7 8" key="1">
    <citation type="journal article" date="2018" name="Nat. Ecol. Evol.">
        <title>Shark genomes provide insights into elasmobranch evolution and the origin of vertebrates.</title>
        <authorList>
            <person name="Hara Y"/>
            <person name="Yamaguchi K"/>
            <person name="Onimaru K"/>
            <person name="Kadota M"/>
            <person name="Koyanagi M"/>
            <person name="Keeley SD"/>
            <person name="Tatsumi K"/>
            <person name="Tanaka K"/>
            <person name="Motone F"/>
            <person name="Kageyama Y"/>
            <person name="Nozu R"/>
            <person name="Adachi N"/>
            <person name="Nishimura O"/>
            <person name="Nakagawa R"/>
            <person name="Tanegashima C"/>
            <person name="Kiyatake I"/>
            <person name="Matsumoto R"/>
            <person name="Murakumo K"/>
            <person name="Nishida K"/>
            <person name="Terakita A"/>
            <person name="Kuratani S"/>
            <person name="Sato K"/>
            <person name="Hyodo S Kuraku.S."/>
        </authorList>
    </citation>
    <scope>NUCLEOTIDE SEQUENCE [LARGE SCALE GENOMIC DNA]</scope>
</reference>
<evidence type="ECO:0000259" key="5">
    <source>
        <dbReference type="PROSITE" id="PS50089"/>
    </source>
</evidence>
<evidence type="ECO:0000313" key="7">
    <source>
        <dbReference type="EMBL" id="GCC26913.1"/>
    </source>
</evidence>
<dbReference type="InterPro" id="IPR046336">
    <property type="entry name" value="Lon_prtase_N_sf"/>
</dbReference>
<dbReference type="Proteomes" id="UP000287033">
    <property type="component" value="Unassembled WGS sequence"/>
</dbReference>
<evidence type="ECO:0008006" key="9">
    <source>
        <dbReference type="Google" id="ProtNLM"/>
    </source>
</evidence>
<evidence type="ECO:0000259" key="6">
    <source>
        <dbReference type="PROSITE" id="PS51787"/>
    </source>
</evidence>
<dbReference type="OrthoDB" id="264917at2759"/>
<dbReference type="PANTHER" id="PTHR23327:SF5">
    <property type="entry name" value="LON PEPTIDASE N-TERMINAL DOMAIN AND RING FINGER PROTEIN 2"/>
    <property type="match status" value="1"/>
</dbReference>
<keyword evidence="3" id="KW-0862">Zinc</keyword>
<gene>
    <name evidence="7" type="ORF">chiPu_0005333</name>
</gene>
<evidence type="ECO:0000256" key="2">
    <source>
        <dbReference type="ARBA" id="ARBA00022771"/>
    </source>
</evidence>
<dbReference type="SMART" id="SM00184">
    <property type="entry name" value="RING"/>
    <property type="match status" value="1"/>
</dbReference>
<proteinExistence type="predicted"/>
<dbReference type="Pfam" id="PF02190">
    <property type="entry name" value="LON_substr_bdg"/>
    <property type="match status" value="1"/>
</dbReference>
<evidence type="ECO:0000256" key="1">
    <source>
        <dbReference type="ARBA" id="ARBA00022723"/>
    </source>
</evidence>
<accession>A0A401S939</accession>
<dbReference type="Gene3D" id="2.30.130.40">
    <property type="entry name" value="LON domain-like"/>
    <property type="match status" value="1"/>
</dbReference>
<feature type="domain" description="Lon N-terminal" evidence="6">
    <location>
        <begin position="307"/>
        <end position="516"/>
    </location>
</feature>
<dbReference type="InterPro" id="IPR013083">
    <property type="entry name" value="Znf_RING/FYVE/PHD"/>
</dbReference>
<organism evidence="7 8">
    <name type="scientific">Chiloscyllium punctatum</name>
    <name type="common">Brownbanded bambooshark</name>
    <name type="synonym">Hemiscyllium punctatum</name>
    <dbReference type="NCBI Taxonomy" id="137246"/>
    <lineage>
        <taxon>Eukaryota</taxon>
        <taxon>Metazoa</taxon>
        <taxon>Chordata</taxon>
        <taxon>Craniata</taxon>
        <taxon>Vertebrata</taxon>
        <taxon>Chondrichthyes</taxon>
        <taxon>Elasmobranchii</taxon>
        <taxon>Galeomorphii</taxon>
        <taxon>Galeoidea</taxon>
        <taxon>Orectolobiformes</taxon>
        <taxon>Hemiscylliidae</taxon>
        <taxon>Chiloscyllium</taxon>
    </lineage>
</organism>
<dbReference type="SUPFAM" id="SSF48452">
    <property type="entry name" value="TPR-like"/>
    <property type="match status" value="1"/>
</dbReference>
<dbReference type="PROSITE" id="PS00518">
    <property type="entry name" value="ZF_RING_1"/>
    <property type="match status" value="1"/>
</dbReference>
<comment type="caution">
    <text evidence="7">The sequence shown here is derived from an EMBL/GenBank/DDBJ whole genome shotgun (WGS) entry which is preliminary data.</text>
</comment>
<dbReference type="Pfam" id="PF13923">
    <property type="entry name" value="zf-C3HC4_2"/>
    <property type="match status" value="1"/>
</dbReference>
<protein>
    <recommendedName>
        <fullName evidence="9">RING-type domain-containing protein</fullName>
    </recommendedName>
</protein>
<dbReference type="SUPFAM" id="SSF88697">
    <property type="entry name" value="PUA domain-like"/>
    <property type="match status" value="1"/>
</dbReference>
<dbReference type="EMBL" id="BEZZ01000143">
    <property type="protein sequence ID" value="GCC26913.1"/>
    <property type="molecule type" value="Genomic_DNA"/>
</dbReference>
<dbReference type="STRING" id="137246.A0A401S939"/>
<dbReference type="Gene3D" id="3.30.40.10">
    <property type="entry name" value="Zinc/RING finger domain, C3HC4 (zinc finger)"/>
    <property type="match status" value="1"/>
</dbReference>
<sequence>MMRCYRAELYITTGKYKEALCDGDAACMLKPLKTKGHFWKAQALIKMGRTEEALKEYIYCIALRPDWNSVRLEAQKILCDMFSPVLGNMSDTVPTNKRPQSSCLNPKPTFLRAFSPASVVRDDTVTAPSPVFSKMNSITAQELNTSSQILTKSKATPRETSVLVEAVPSSFTNGNQKRKLSHETELCESFETTSKMAKKDEFVPLTFDNFKTSREIPSELMDPFDFECSLCMRLFYEPVTTSCGHTFCLKCLERCLDHNASCPLCKENLAEYLVTRSFNKTFLVEELIIQYLPEELNDRRRLHEEEMKELSNLTEDVPIFVCTMGFPTIPCPLHVFEPRYRLMIRRCMETGTKQFGMCIGNETKGFADYGCMLEIRDVKFFPDGRSVVDTIGKSRFKVLSQGQRDGYNTANIEYLEDKKVEGEEYHELICLSDSVYDQAFTWFSSLQDNMRTQILNHFGPMPGKESIPQSSQNGPAWCWWLLAVLPLESRAQLAVLSMTSLKDRLIAIRRVLVFVTRQRLRSL</sequence>
<evidence type="ECO:0000256" key="4">
    <source>
        <dbReference type="PROSITE-ProRule" id="PRU00175"/>
    </source>
</evidence>
<dbReference type="SMART" id="SM00464">
    <property type="entry name" value="LON"/>
    <property type="match status" value="1"/>
</dbReference>
<dbReference type="Gene3D" id="1.25.40.10">
    <property type="entry name" value="Tetratricopeptide repeat domain"/>
    <property type="match status" value="1"/>
</dbReference>
<feature type="domain" description="RING-type" evidence="5">
    <location>
        <begin position="228"/>
        <end position="266"/>
    </location>
</feature>
<dbReference type="OMA" id="PPEPLGC"/>
<dbReference type="InterPro" id="IPR011990">
    <property type="entry name" value="TPR-like_helical_dom_sf"/>
</dbReference>
<keyword evidence="2 4" id="KW-0863">Zinc-finger</keyword>
<evidence type="ECO:0000256" key="3">
    <source>
        <dbReference type="ARBA" id="ARBA00022833"/>
    </source>
</evidence>
<dbReference type="GO" id="GO:0008270">
    <property type="term" value="F:zinc ion binding"/>
    <property type="evidence" value="ECO:0007669"/>
    <property type="project" value="UniProtKB-KW"/>
</dbReference>
<dbReference type="GO" id="GO:0005737">
    <property type="term" value="C:cytoplasm"/>
    <property type="evidence" value="ECO:0007669"/>
    <property type="project" value="UniProtKB-ARBA"/>
</dbReference>
<dbReference type="CDD" id="cd16514">
    <property type="entry name" value="RING-HC_LONFs_rpt2"/>
    <property type="match status" value="1"/>
</dbReference>
<dbReference type="PROSITE" id="PS51787">
    <property type="entry name" value="LON_N"/>
    <property type="match status" value="1"/>
</dbReference>
<name>A0A401S939_CHIPU</name>
<keyword evidence="8" id="KW-1185">Reference proteome</keyword>
<keyword evidence="1" id="KW-0479">Metal-binding</keyword>
<dbReference type="PANTHER" id="PTHR23327">
    <property type="entry name" value="RING FINGER PROTEIN 127"/>
    <property type="match status" value="1"/>
</dbReference>